<dbReference type="EMBL" id="QNRF01000001">
    <property type="protein sequence ID" value="RBO85951.1"/>
    <property type="molecule type" value="Genomic_DNA"/>
</dbReference>
<comment type="caution">
    <text evidence="8">The sequence shown here is derived from an EMBL/GenBank/DDBJ whole genome shotgun (WGS) entry which is preliminary data.</text>
</comment>
<dbReference type="InterPro" id="IPR050638">
    <property type="entry name" value="AA-Vitamin_Transporters"/>
</dbReference>
<dbReference type="OrthoDB" id="6101414at2"/>
<gene>
    <name evidence="8" type="ORF">DFP76_101227</name>
</gene>
<feature type="domain" description="EamA" evidence="7">
    <location>
        <begin position="161"/>
        <end position="298"/>
    </location>
</feature>
<keyword evidence="5 6" id="KW-0472">Membrane</keyword>
<keyword evidence="9" id="KW-1185">Reference proteome</keyword>
<evidence type="ECO:0000313" key="9">
    <source>
        <dbReference type="Proteomes" id="UP000252086"/>
    </source>
</evidence>
<dbReference type="RefSeq" id="WP_113872850.1">
    <property type="nucleotide sequence ID" value="NZ_QNRF01000001.1"/>
</dbReference>
<feature type="transmembrane region" description="Helical" evidence="6">
    <location>
        <begin position="77"/>
        <end position="98"/>
    </location>
</feature>
<evidence type="ECO:0000259" key="7">
    <source>
        <dbReference type="Pfam" id="PF00892"/>
    </source>
</evidence>
<dbReference type="Pfam" id="PF00892">
    <property type="entry name" value="EamA"/>
    <property type="match status" value="2"/>
</dbReference>
<evidence type="ECO:0000256" key="1">
    <source>
        <dbReference type="ARBA" id="ARBA00004651"/>
    </source>
</evidence>
<protein>
    <submittedName>
        <fullName evidence="8">EamA-like transporter family protein</fullName>
    </submittedName>
</protein>
<proteinExistence type="predicted"/>
<dbReference type="InterPro" id="IPR000620">
    <property type="entry name" value="EamA_dom"/>
</dbReference>
<evidence type="ECO:0000256" key="4">
    <source>
        <dbReference type="ARBA" id="ARBA00022989"/>
    </source>
</evidence>
<keyword evidence="2" id="KW-1003">Cell membrane</keyword>
<feature type="transmembrane region" description="Helical" evidence="6">
    <location>
        <begin position="164"/>
        <end position="180"/>
    </location>
</feature>
<dbReference type="InterPro" id="IPR037185">
    <property type="entry name" value="EmrE-like"/>
</dbReference>
<name>A0A366D7C0_9GAMM</name>
<feature type="domain" description="EamA" evidence="7">
    <location>
        <begin position="5"/>
        <end position="148"/>
    </location>
</feature>
<evidence type="ECO:0000313" key="8">
    <source>
        <dbReference type="EMBL" id="RBO85951.1"/>
    </source>
</evidence>
<dbReference type="PANTHER" id="PTHR32322:SF18">
    <property type="entry name" value="S-ADENOSYLMETHIONINE_S-ADENOSYLHOMOCYSTEINE TRANSPORTER"/>
    <property type="match status" value="1"/>
</dbReference>
<keyword evidence="4 6" id="KW-1133">Transmembrane helix</keyword>
<feature type="transmembrane region" description="Helical" evidence="6">
    <location>
        <begin position="254"/>
        <end position="272"/>
    </location>
</feature>
<feature type="transmembrane region" description="Helical" evidence="6">
    <location>
        <begin position="104"/>
        <end position="125"/>
    </location>
</feature>
<dbReference type="AlphaFoldDB" id="A0A366D7C0"/>
<feature type="transmembrane region" description="Helical" evidence="6">
    <location>
        <begin position="192"/>
        <end position="212"/>
    </location>
</feature>
<accession>A0A366D7C0</accession>
<feature type="transmembrane region" description="Helical" evidence="6">
    <location>
        <begin position="278"/>
        <end position="299"/>
    </location>
</feature>
<evidence type="ECO:0000256" key="5">
    <source>
        <dbReference type="ARBA" id="ARBA00023136"/>
    </source>
</evidence>
<feature type="transmembrane region" description="Helical" evidence="6">
    <location>
        <begin position="132"/>
        <end position="152"/>
    </location>
</feature>
<comment type="subcellular location">
    <subcellularLocation>
        <location evidence="1">Cell membrane</location>
        <topology evidence="1">Multi-pass membrane protein</topology>
    </subcellularLocation>
</comment>
<dbReference type="SUPFAM" id="SSF103481">
    <property type="entry name" value="Multidrug resistance efflux transporter EmrE"/>
    <property type="match status" value="1"/>
</dbReference>
<dbReference type="PANTHER" id="PTHR32322">
    <property type="entry name" value="INNER MEMBRANE TRANSPORTER"/>
    <property type="match status" value="1"/>
</dbReference>
<feature type="transmembrane region" description="Helical" evidence="6">
    <location>
        <begin position="31"/>
        <end position="51"/>
    </location>
</feature>
<evidence type="ECO:0000256" key="3">
    <source>
        <dbReference type="ARBA" id="ARBA00022692"/>
    </source>
</evidence>
<reference evidence="8 9" key="1">
    <citation type="submission" date="2018-06" db="EMBL/GenBank/DDBJ databases">
        <title>Genomic Encyclopedia of Type Strains, Phase III (KMG-III): the genomes of soil and plant-associated and newly described type strains.</title>
        <authorList>
            <person name="Whitman W."/>
        </authorList>
    </citation>
    <scope>NUCLEOTIDE SEQUENCE [LARGE SCALE GENOMIC DNA]</scope>
    <source>
        <strain evidence="8 9">CECT 7732</strain>
    </source>
</reference>
<dbReference type="Proteomes" id="UP000252086">
    <property type="component" value="Unassembled WGS sequence"/>
</dbReference>
<evidence type="ECO:0000256" key="2">
    <source>
        <dbReference type="ARBA" id="ARBA00022475"/>
    </source>
</evidence>
<organism evidence="8 9">
    <name type="scientific">Marinomonas aquiplantarum</name>
    <dbReference type="NCBI Taxonomy" id="491951"/>
    <lineage>
        <taxon>Bacteria</taxon>
        <taxon>Pseudomonadati</taxon>
        <taxon>Pseudomonadota</taxon>
        <taxon>Gammaproteobacteria</taxon>
        <taxon>Oceanospirillales</taxon>
        <taxon>Oceanospirillaceae</taxon>
        <taxon>Marinomonas</taxon>
    </lineage>
</organism>
<keyword evidence="3 6" id="KW-0812">Transmembrane</keyword>
<feature type="transmembrane region" description="Helical" evidence="6">
    <location>
        <begin position="224"/>
        <end position="242"/>
    </location>
</feature>
<sequence>MNPFITLFVWALLMASSFVVSGNMVAYASPIATAFFRFVLALVLMVGILLVKMQMNKSVNKAKGVTQLSALFSSQKVWQYAVISGALVGFFIGMFAALESTTPLHTSVLYTLVPLMGVLIAKFWLGESASILKVFGFVLGSFGAVLVLLATQGNGPFVWHKGDYIFLGASVLLAFHVVSVQKWGQAVGAFEGAFLIMLFGTIWLLPIAIMWGDLSSVAWGELGFWLNGLYLTVFTTLFTFMLQQILVRSVGANRILAASYTIPVWVALWLALSSWQWTLLFNMGFGLGLVCLLLALYLIDKQNRNRVLVGLNSR</sequence>
<evidence type="ECO:0000256" key="6">
    <source>
        <dbReference type="SAM" id="Phobius"/>
    </source>
</evidence>
<dbReference type="GO" id="GO:0005886">
    <property type="term" value="C:plasma membrane"/>
    <property type="evidence" value="ECO:0007669"/>
    <property type="project" value="UniProtKB-SubCell"/>
</dbReference>